<evidence type="ECO:0000313" key="2">
    <source>
        <dbReference type="Proteomes" id="UP001140096"/>
    </source>
</evidence>
<dbReference type="EMBL" id="JANBUP010000385">
    <property type="protein sequence ID" value="KAJ2811665.1"/>
    <property type="molecule type" value="Genomic_DNA"/>
</dbReference>
<feature type="non-terminal residue" evidence="1">
    <location>
        <position position="362"/>
    </location>
</feature>
<reference evidence="1" key="1">
    <citation type="submission" date="2022-07" db="EMBL/GenBank/DDBJ databases">
        <title>Phylogenomic reconstructions and comparative analyses of Kickxellomycotina fungi.</title>
        <authorList>
            <person name="Reynolds N.K."/>
            <person name="Stajich J.E."/>
            <person name="Barry K."/>
            <person name="Grigoriev I.V."/>
            <person name="Crous P."/>
            <person name="Smith M.E."/>
        </authorList>
    </citation>
    <scope>NUCLEOTIDE SEQUENCE</scope>
    <source>
        <strain evidence="1">CBS 102833</strain>
    </source>
</reference>
<protein>
    <submittedName>
        <fullName evidence="1">Uncharacterized protein</fullName>
    </submittedName>
</protein>
<gene>
    <name evidence="1" type="ORF">H4S07_001912</name>
</gene>
<organism evidence="1 2">
    <name type="scientific">Coemansia furcata</name>
    <dbReference type="NCBI Taxonomy" id="417177"/>
    <lineage>
        <taxon>Eukaryota</taxon>
        <taxon>Fungi</taxon>
        <taxon>Fungi incertae sedis</taxon>
        <taxon>Zoopagomycota</taxon>
        <taxon>Kickxellomycotina</taxon>
        <taxon>Kickxellomycetes</taxon>
        <taxon>Kickxellales</taxon>
        <taxon>Kickxellaceae</taxon>
        <taxon>Coemansia</taxon>
    </lineage>
</organism>
<keyword evidence="2" id="KW-1185">Reference proteome</keyword>
<accession>A0ACC1LL29</accession>
<comment type="caution">
    <text evidence="1">The sequence shown here is derived from an EMBL/GenBank/DDBJ whole genome shotgun (WGS) entry which is preliminary data.</text>
</comment>
<dbReference type="Proteomes" id="UP001140096">
    <property type="component" value="Unassembled WGS sequence"/>
</dbReference>
<proteinExistence type="predicted"/>
<name>A0ACC1LL29_9FUNG</name>
<evidence type="ECO:0000313" key="1">
    <source>
        <dbReference type="EMBL" id="KAJ2811665.1"/>
    </source>
</evidence>
<sequence>MRLNTISFLGTALLNAAMVAGGIIAGYAPAWKDISSVDMSKFTHINLAYAEPQANGTFVLESSYNVDEITDRIHRAGSRALLSLGGYSGSAHLSDIFKSGDSRGTLISGLVGYLKTHNLDGVDVDWIASECNKVDVQNDASNLLVFVRELRQALDAAAMASGAKRLIALGVGMSTFVGPGGQPLTDVSEYATWVDYINILAYDVNGQLSMTGPNAPLNFEYGRGVQQSLVTAIDNWLHAKFPANQITVGLAFYGRSVIAKTDMSMQPWNVYQTPEEGVPRGDNDDGLWADWCMGKAPSYSGVWSYGNLRKQNVLQSTDTAVSPWQRYWDSVSLTPWLFNPSTKMFISYDDQSSISAKVGHIV</sequence>